<dbReference type="WBParaSite" id="ACOC_0001008901-mRNA-1">
    <property type="protein sequence ID" value="ACOC_0001008901-mRNA-1"/>
    <property type="gene ID" value="ACOC_0001008901"/>
</dbReference>
<dbReference type="InterPro" id="IPR000340">
    <property type="entry name" value="Dual-sp_phosphatase_cat-dom"/>
</dbReference>
<organism evidence="7">
    <name type="scientific">Angiostrongylus costaricensis</name>
    <name type="common">Nematode worm</name>
    <dbReference type="NCBI Taxonomy" id="334426"/>
    <lineage>
        <taxon>Eukaryota</taxon>
        <taxon>Metazoa</taxon>
        <taxon>Ecdysozoa</taxon>
        <taxon>Nematoda</taxon>
        <taxon>Chromadorea</taxon>
        <taxon>Rhabditida</taxon>
        <taxon>Rhabditina</taxon>
        <taxon>Rhabditomorpha</taxon>
        <taxon>Strongyloidea</taxon>
        <taxon>Metastrongylidae</taxon>
        <taxon>Angiostrongylus</taxon>
    </lineage>
</organism>
<evidence type="ECO:0000313" key="6">
    <source>
        <dbReference type="Proteomes" id="UP000267027"/>
    </source>
</evidence>
<keyword evidence="1" id="KW-0378">Hydrolase</keyword>
<dbReference type="Proteomes" id="UP000267027">
    <property type="component" value="Unassembled WGS sequence"/>
</dbReference>
<evidence type="ECO:0000259" key="4">
    <source>
        <dbReference type="PROSITE" id="PS50056"/>
    </source>
</evidence>
<dbReference type="InterPro" id="IPR029021">
    <property type="entry name" value="Prot-tyrosine_phosphatase-like"/>
</dbReference>
<reference evidence="7" key="1">
    <citation type="submission" date="2017-02" db="UniProtKB">
        <authorList>
            <consortium name="WormBaseParasite"/>
        </authorList>
    </citation>
    <scope>IDENTIFICATION</scope>
</reference>
<evidence type="ECO:0000313" key="5">
    <source>
        <dbReference type="EMBL" id="VDM61675.1"/>
    </source>
</evidence>
<feature type="domain" description="Tyrosine specific protein phosphatases" evidence="4">
    <location>
        <begin position="122"/>
        <end position="189"/>
    </location>
</feature>
<reference evidence="5 6" key="2">
    <citation type="submission" date="2018-11" db="EMBL/GenBank/DDBJ databases">
        <authorList>
            <consortium name="Pathogen Informatics"/>
        </authorList>
    </citation>
    <scope>NUCLEOTIDE SEQUENCE [LARGE SCALE GENOMIC DNA]</scope>
    <source>
        <strain evidence="5 6">Costa Rica</strain>
    </source>
</reference>
<dbReference type="Pfam" id="PF00782">
    <property type="entry name" value="DSPc"/>
    <property type="match status" value="1"/>
</dbReference>
<dbReference type="PROSITE" id="PS00383">
    <property type="entry name" value="TYR_PHOSPHATASE_1"/>
    <property type="match status" value="1"/>
</dbReference>
<dbReference type="FunFam" id="3.90.190.10:FF:000157">
    <property type="entry name" value="Protein-tyrosine phosphatase"/>
    <property type="match status" value="1"/>
</dbReference>
<gene>
    <name evidence="5" type="ORF">ACOC_LOCUS10090</name>
</gene>
<evidence type="ECO:0000256" key="1">
    <source>
        <dbReference type="ARBA" id="ARBA00022801"/>
    </source>
</evidence>
<proteinExistence type="predicted"/>
<evidence type="ECO:0000259" key="3">
    <source>
        <dbReference type="PROSITE" id="PS50054"/>
    </source>
</evidence>
<dbReference type="STRING" id="334426.A0A0R3PVM0"/>
<dbReference type="AlphaFoldDB" id="A0A0R3PVM0"/>
<dbReference type="InterPro" id="IPR000387">
    <property type="entry name" value="Tyr_Pase_dom"/>
</dbReference>
<dbReference type="SUPFAM" id="SSF52799">
    <property type="entry name" value="(Phosphotyrosine protein) phosphatases II"/>
    <property type="match status" value="1"/>
</dbReference>
<dbReference type="PROSITE" id="PS50054">
    <property type="entry name" value="TYR_PHOSPHATASE_DUAL"/>
    <property type="match status" value="1"/>
</dbReference>
<dbReference type="PANTHER" id="PTHR23339">
    <property type="entry name" value="TYROSINE SPECIFIC PROTEIN PHOSPHATASE AND DUAL SPECIFICITY PROTEIN PHOSPHATASE"/>
    <property type="match status" value="1"/>
</dbReference>
<protein>
    <submittedName>
        <fullName evidence="7">TYR_PHOSPHATASE_2 domain-containing protein</fullName>
    </submittedName>
</protein>
<accession>A0A0R3PVM0</accession>
<dbReference type="OMA" id="WINDSKH"/>
<dbReference type="Gene3D" id="3.90.190.10">
    <property type="entry name" value="Protein tyrosine phosphatase superfamily"/>
    <property type="match status" value="1"/>
</dbReference>
<dbReference type="EMBL" id="UYYA01004408">
    <property type="protein sequence ID" value="VDM61675.1"/>
    <property type="molecule type" value="Genomic_DNA"/>
</dbReference>
<name>A0A0R3PVM0_ANGCS</name>
<dbReference type="InterPro" id="IPR016130">
    <property type="entry name" value="Tyr_Pase_AS"/>
</dbReference>
<dbReference type="GO" id="GO:0004721">
    <property type="term" value="F:phosphoprotein phosphatase activity"/>
    <property type="evidence" value="ECO:0007669"/>
    <property type="project" value="UniProtKB-KW"/>
</dbReference>
<keyword evidence="2" id="KW-0904">Protein phosphatase</keyword>
<evidence type="ECO:0000256" key="2">
    <source>
        <dbReference type="ARBA" id="ARBA00022912"/>
    </source>
</evidence>
<sequence>MILQLTPGDSKCRLYCKGPACLYCNVYHGESAIPGLYSTWITDNILAMARPQAVHFENDKIIQLFKRNNIRAVFNLQEAGEHSFCGTGNLTGGFSYDPECLMKNEIFFYNFPLHDFEACTAERLVDIVTVMADELKRGKIAVHCHAGHGRTGMVIAACLMLIKGVPPEQAVQLVRQKRANCVQSSTQVRALREFHSLFRRNALVLPDSPFLSTSLYTEFISRIMRISLNDRRYCVPFEVHSSIVVLKFRPS</sequence>
<evidence type="ECO:0000313" key="7">
    <source>
        <dbReference type="WBParaSite" id="ACOC_0001008901-mRNA-1"/>
    </source>
</evidence>
<dbReference type="InterPro" id="IPR020422">
    <property type="entry name" value="TYR_PHOSPHATASE_DUAL_dom"/>
</dbReference>
<dbReference type="SMART" id="SM00404">
    <property type="entry name" value="PTPc_motif"/>
    <property type="match status" value="1"/>
</dbReference>
<keyword evidence="6" id="KW-1185">Reference proteome</keyword>
<dbReference type="InterPro" id="IPR050561">
    <property type="entry name" value="PTP"/>
</dbReference>
<feature type="domain" description="Tyrosine-protein phosphatase" evidence="3">
    <location>
        <begin position="36"/>
        <end position="200"/>
    </location>
</feature>
<dbReference type="PROSITE" id="PS50056">
    <property type="entry name" value="TYR_PHOSPHATASE_2"/>
    <property type="match status" value="1"/>
</dbReference>
<dbReference type="OrthoDB" id="542013at2759"/>
<dbReference type="InterPro" id="IPR003595">
    <property type="entry name" value="Tyr_Pase_cat"/>
</dbReference>